<dbReference type="InterPro" id="IPR030395">
    <property type="entry name" value="GP_PDE_dom"/>
</dbReference>
<feature type="transmembrane region" description="Helical" evidence="1">
    <location>
        <begin position="217"/>
        <end position="245"/>
    </location>
</feature>
<dbReference type="EMBL" id="JPVP01000060">
    <property type="protein sequence ID" value="KGR81752.1"/>
    <property type="molecule type" value="Genomic_DNA"/>
</dbReference>
<dbReference type="eggNOG" id="COG0584">
    <property type="taxonomic scope" value="Bacteria"/>
</dbReference>
<dbReference type="PANTHER" id="PTHR46211:SF8">
    <property type="entry name" value="PHOSPHODIESTERASE"/>
    <property type="match status" value="1"/>
</dbReference>
<comment type="caution">
    <text evidence="3">The sequence shown here is derived from an EMBL/GenBank/DDBJ whole genome shotgun (WGS) entry which is preliminary data.</text>
</comment>
<keyword evidence="1" id="KW-0472">Membrane</keyword>
<dbReference type="PROSITE" id="PS51704">
    <property type="entry name" value="GP_PDE"/>
    <property type="match status" value="1"/>
</dbReference>
<dbReference type="GO" id="GO:0008081">
    <property type="term" value="F:phosphoric diester hydrolase activity"/>
    <property type="evidence" value="ECO:0007669"/>
    <property type="project" value="InterPro"/>
</dbReference>
<dbReference type="Pfam" id="PF10110">
    <property type="entry name" value="GPDPase_memb"/>
    <property type="match status" value="1"/>
</dbReference>
<dbReference type="AlphaFoldDB" id="A0A0A3J3Y7"/>
<evidence type="ECO:0000313" key="3">
    <source>
        <dbReference type="EMBL" id="KGR81752.1"/>
    </source>
</evidence>
<dbReference type="Gene3D" id="3.20.20.190">
    <property type="entry name" value="Phosphatidylinositol (PI) phosphodiesterase"/>
    <property type="match status" value="1"/>
</dbReference>
<dbReference type="Pfam" id="PF03009">
    <property type="entry name" value="GDPD"/>
    <property type="match status" value="1"/>
</dbReference>
<sequence>MERIQRLLKLVFSTIYYYRVDYIRSFAAVRLFQLVVVLPLIYLLFVFLLDFLGFQSITKENIGQLLTNPLSLALLSVMGLIILLFTYYEMGFLMLLSYHQQKAIPYSLFGLWKRLNQKASYFVCFEILLFAVFSLLIVPLISSVLPLSITQHLQIPYFIADGLISSAEGKIIYFAVIIAILFIGARLIFMLPFYTVYQQATIWDAMKMSWRFSKGKLVKTLAMLVVVVAVHTIISLVVLAIVFTPLLFVERHDPDHAIITAAFTLTFAEGIALLAFSLLQAVISHLLVLVSFKLTDEKPQIIQTKTIRRTVMYWIVALAAVIYLFGSWFNISHLEETIYEPSTKVIAHRGFKDKEVENTISALKSAAKNGADFVEIDIQQTKDGKFVVYHDPDLMRLAGESDKVYEKTQKELMETRIWADGKGEYIPSLEQMLEKSREYNIQLLIEVKTHGHETADMAERLIALLDKYKALDVHYIQSLYYPVCKQIKELEPRLKVGAVYALNVGSIPETEFDFVSIDQYFITDSLIEKAKEWGKPLFVWTVNDDPEIQRFLEQEVEGIITNHPDEAYEKREKYDRNQYFLERVWKKLNYIFKGLTI</sequence>
<keyword evidence="1" id="KW-1133">Transmembrane helix</keyword>
<dbReference type="RefSeq" id="WP_036158561.1">
    <property type="nucleotide sequence ID" value="NZ_AVCX01000001.1"/>
</dbReference>
<protein>
    <recommendedName>
        <fullName evidence="2">GP-PDE domain-containing protein</fullName>
    </recommendedName>
</protein>
<feature type="transmembrane region" description="Helical" evidence="1">
    <location>
        <begin position="72"/>
        <end position="98"/>
    </location>
</feature>
<proteinExistence type="predicted"/>
<feature type="transmembrane region" description="Helical" evidence="1">
    <location>
        <begin position="311"/>
        <end position="331"/>
    </location>
</feature>
<dbReference type="eggNOG" id="COG4781">
    <property type="taxonomic scope" value="Bacteria"/>
</dbReference>
<evidence type="ECO:0000256" key="1">
    <source>
        <dbReference type="SAM" id="Phobius"/>
    </source>
</evidence>
<keyword evidence="1" id="KW-0812">Transmembrane</keyword>
<dbReference type="OrthoDB" id="384721at2"/>
<feature type="domain" description="GP-PDE" evidence="2">
    <location>
        <begin position="343"/>
        <end position="571"/>
    </location>
</feature>
<feature type="transmembrane region" description="Helical" evidence="1">
    <location>
        <begin position="119"/>
        <end position="141"/>
    </location>
</feature>
<dbReference type="CDD" id="cd08579">
    <property type="entry name" value="GDPD_memb_like"/>
    <property type="match status" value="1"/>
</dbReference>
<dbReference type="GO" id="GO:0006629">
    <property type="term" value="P:lipid metabolic process"/>
    <property type="evidence" value="ECO:0007669"/>
    <property type="project" value="InterPro"/>
</dbReference>
<evidence type="ECO:0000259" key="2">
    <source>
        <dbReference type="PROSITE" id="PS51704"/>
    </source>
</evidence>
<reference evidence="3 4" key="1">
    <citation type="submission" date="2014-02" db="EMBL/GenBank/DDBJ databases">
        <title>Draft genome sequence of Lysinibacillus odysseyi NBRC 100172.</title>
        <authorList>
            <person name="Zhang F."/>
            <person name="Wang G."/>
            <person name="Zhang L."/>
        </authorList>
    </citation>
    <scope>NUCLEOTIDE SEQUENCE [LARGE SCALE GENOMIC DNA]</scope>
    <source>
        <strain evidence="3 4">NBRC 100172</strain>
    </source>
</reference>
<gene>
    <name evidence="3" type="ORF">CD32_20670</name>
</gene>
<feature type="transmembrane region" description="Helical" evidence="1">
    <location>
        <begin position="257"/>
        <end position="290"/>
    </location>
</feature>
<evidence type="ECO:0000313" key="4">
    <source>
        <dbReference type="Proteomes" id="UP000030437"/>
    </source>
</evidence>
<keyword evidence="4" id="KW-1185">Reference proteome</keyword>
<dbReference type="SUPFAM" id="SSF51695">
    <property type="entry name" value="PLC-like phosphodiesterases"/>
    <property type="match status" value="1"/>
</dbReference>
<dbReference type="Proteomes" id="UP000030437">
    <property type="component" value="Unassembled WGS sequence"/>
</dbReference>
<feature type="transmembrane region" description="Helical" evidence="1">
    <location>
        <begin position="171"/>
        <end position="196"/>
    </location>
</feature>
<name>A0A0A3J3Y7_9BACI</name>
<dbReference type="InterPro" id="IPR018476">
    <property type="entry name" value="GlyceroP-diester-Pdiesterase_M"/>
</dbReference>
<dbReference type="STRING" id="1220589.CD32_20670"/>
<organism evidence="3 4">
    <name type="scientific">Lysinibacillus odysseyi 34hs-1 = NBRC 100172</name>
    <dbReference type="NCBI Taxonomy" id="1220589"/>
    <lineage>
        <taxon>Bacteria</taxon>
        <taxon>Bacillati</taxon>
        <taxon>Bacillota</taxon>
        <taxon>Bacilli</taxon>
        <taxon>Bacillales</taxon>
        <taxon>Bacillaceae</taxon>
        <taxon>Lysinibacillus</taxon>
    </lineage>
</organism>
<dbReference type="PANTHER" id="PTHR46211">
    <property type="entry name" value="GLYCEROPHOSPHORYL DIESTER PHOSPHODIESTERASE"/>
    <property type="match status" value="1"/>
</dbReference>
<feature type="transmembrane region" description="Helical" evidence="1">
    <location>
        <begin position="31"/>
        <end position="52"/>
    </location>
</feature>
<accession>A0A0A3J3Y7</accession>
<dbReference type="InterPro" id="IPR017946">
    <property type="entry name" value="PLC-like_Pdiesterase_TIM-brl"/>
</dbReference>